<organism evidence="3 4">
    <name type="scientific">Megalurothrips usitatus</name>
    <name type="common">bean blossom thrips</name>
    <dbReference type="NCBI Taxonomy" id="439358"/>
    <lineage>
        <taxon>Eukaryota</taxon>
        <taxon>Metazoa</taxon>
        <taxon>Ecdysozoa</taxon>
        <taxon>Arthropoda</taxon>
        <taxon>Hexapoda</taxon>
        <taxon>Insecta</taxon>
        <taxon>Pterygota</taxon>
        <taxon>Neoptera</taxon>
        <taxon>Paraneoptera</taxon>
        <taxon>Thysanoptera</taxon>
        <taxon>Terebrantia</taxon>
        <taxon>Thripoidea</taxon>
        <taxon>Thripidae</taxon>
        <taxon>Megalurothrips</taxon>
    </lineage>
</organism>
<dbReference type="EMBL" id="JAPTSV010000007">
    <property type="protein sequence ID" value="KAJ1526394.1"/>
    <property type="molecule type" value="Genomic_DNA"/>
</dbReference>
<feature type="compositionally biased region" description="Low complexity" evidence="1">
    <location>
        <begin position="960"/>
        <end position="971"/>
    </location>
</feature>
<dbReference type="GO" id="GO:0006508">
    <property type="term" value="P:proteolysis"/>
    <property type="evidence" value="ECO:0007669"/>
    <property type="project" value="InterPro"/>
</dbReference>
<keyword evidence="4" id="KW-1185">Reference proteome</keyword>
<dbReference type="InterPro" id="IPR043504">
    <property type="entry name" value="Peptidase_S1_PA_chymotrypsin"/>
</dbReference>
<dbReference type="InterPro" id="IPR009003">
    <property type="entry name" value="Peptidase_S1_PA"/>
</dbReference>
<dbReference type="InterPro" id="IPR001254">
    <property type="entry name" value="Trypsin_dom"/>
</dbReference>
<dbReference type="Gene3D" id="2.40.10.10">
    <property type="entry name" value="Trypsin-like serine proteases"/>
    <property type="match status" value="7"/>
</dbReference>
<dbReference type="SUPFAM" id="SSF50494">
    <property type="entry name" value="Trypsin-like serine proteases"/>
    <property type="match status" value="4"/>
</dbReference>
<gene>
    <name evidence="3" type="ORF">ONE63_009533</name>
</gene>
<reference evidence="3" key="1">
    <citation type="submission" date="2022-12" db="EMBL/GenBank/DDBJ databases">
        <title>Chromosome-level genome assembly of the bean flower thrips Megalurothrips usitatus.</title>
        <authorList>
            <person name="Ma L."/>
            <person name="Liu Q."/>
            <person name="Li H."/>
            <person name="Cai W."/>
        </authorList>
    </citation>
    <scope>NUCLEOTIDE SEQUENCE</scope>
    <source>
        <strain evidence="3">Cailab_2022a</strain>
    </source>
</reference>
<protein>
    <recommendedName>
        <fullName evidence="2">Peptidase S1 domain-containing protein</fullName>
    </recommendedName>
</protein>
<dbReference type="PANTHER" id="PTHR24260:SF136">
    <property type="entry name" value="GH08193P-RELATED"/>
    <property type="match status" value="1"/>
</dbReference>
<evidence type="ECO:0000313" key="4">
    <source>
        <dbReference type="Proteomes" id="UP001075354"/>
    </source>
</evidence>
<dbReference type="PANTHER" id="PTHR24260">
    <property type="match status" value="1"/>
</dbReference>
<dbReference type="Proteomes" id="UP001075354">
    <property type="component" value="Chromosome 7"/>
</dbReference>
<dbReference type="GO" id="GO:0004252">
    <property type="term" value="F:serine-type endopeptidase activity"/>
    <property type="evidence" value="ECO:0007669"/>
    <property type="project" value="InterPro"/>
</dbReference>
<dbReference type="AlphaFoldDB" id="A0AAV7XRI5"/>
<name>A0AAV7XRI5_9NEOP</name>
<feature type="domain" description="Peptidase S1" evidence="2">
    <location>
        <begin position="989"/>
        <end position="1140"/>
    </location>
</feature>
<evidence type="ECO:0000313" key="3">
    <source>
        <dbReference type="EMBL" id="KAJ1526394.1"/>
    </source>
</evidence>
<comment type="caution">
    <text evidence="3">The sequence shown here is derived from an EMBL/GenBank/DDBJ whole genome shotgun (WGS) entry which is preliminary data.</text>
</comment>
<accession>A0AAV7XRI5</accession>
<sequence>MAFPADDRRWFLRGVVSVGLPADVTFSFFSNVTKFVPWMSSIIRRGEVTGRRCGVDVDDVAVIDGGQARREDFPWEVNIYHQKLYETKFRILWSGVLVKSNLVITARVHTNSFNGPTNLGSWPAAALRVTPRWNTEYIPTGAVNVSEVLRTFIPYEVQQQSGLGYNVILLELKEHLQLMPACVDWGGGTLMHDPQTATALDLVGGGEIWRRFAVVRAEACQLLKASPVDGHDICVEYRDGPQPLSLSPILMVNVDNSWFVRGIINRVAHGTTDTVTMYTDMNDPVVRQWLTKTRAMLGTPVCGDVDLCEPLTPGLSLTGHMPWNVAVVVGDDSGARAEYSGLLVNSNTVLTDSAHVLVQDQGGAERIAPVKDISVSWLSKDGSSKRSSVALVHAYSVADKLGELVLLELHPNNAIPNTPVCLDLSGTELPTLRSGELGLVHTWTKWSGGNHSLVGAAYVNRADCSKLLQQRANVFPYSPRTQFCTKMDKDSVDPKVQGGGFLVRSGSKWFLQGLYKKTIDFHRSTLVVAADVSNEEIRIFLSTALQNIRHVTTEASVSETKERQGCMGKRLQSSKVCGQFVPRNEYGVPDAADVYYLDHPSSNHMEWYVYVVSHLSRRVRQTQVGALIHPKMVLASSWKLLVTEEDETDDSSVQQKAVPAHDIAVRYFPAANGRVVLDAEVERVVLRERAEGFPTFFLYDYALLELKSAVNLMPVCLPPPGRDMLPLGEGVRGLVEADDGAIMTLVPFTSRLNDECNEDDLVHNVTEDSFCAYSHLQMRDGSSMIHGGAPFSVLEDGVWYLKGMMGEMLRFKNGTDDSYSFVEVKDGRMMYSFLGLDSDVLSWIASIVPEAPSASSAASGLRHQFASAAGTDATDKPVIATASIRKSLVPPTAKPYRTLATSMATSTGPMPHVTVTSVPKTTTRKPTAVKQISSTASIPKNSTIVPNVKPTPVSVGTDPSPSSVADSNSSSLCGRNTLPLKQLANASLPGHLPWSVMVFVRNHSDVAVNAGVLVRDDLVLTATNLLRSPARNGEAAGSIDASRLRVMWISQFGSRHWSDVIAVHVRRGVARQYDADVAVLELTTPFKRSMLPCLDLESPSRALAQLHPGQTGVEETWSADLSKQHVVRTVLQTCRVSVSQPRTLCGNGPTGMGHVGAAFLVLKRGAWHLLGIRVTGSTVMDVSESPIRSWLQDRLASEPSLSSALFFAD</sequence>
<dbReference type="InterPro" id="IPR051333">
    <property type="entry name" value="CLIP_Serine_Protease"/>
</dbReference>
<evidence type="ECO:0000259" key="2">
    <source>
        <dbReference type="Pfam" id="PF00089"/>
    </source>
</evidence>
<feature type="region of interest" description="Disordered" evidence="1">
    <location>
        <begin position="903"/>
        <end position="971"/>
    </location>
</feature>
<feature type="compositionally biased region" description="Polar residues" evidence="1">
    <location>
        <begin position="903"/>
        <end position="945"/>
    </location>
</feature>
<dbReference type="Pfam" id="PF00089">
    <property type="entry name" value="Trypsin"/>
    <property type="match status" value="1"/>
</dbReference>
<evidence type="ECO:0000256" key="1">
    <source>
        <dbReference type="SAM" id="MobiDB-lite"/>
    </source>
</evidence>
<proteinExistence type="predicted"/>